<dbReference type="Gene3D" id="3.90.1150.10">
    <property type="entry name" value="Aspartate Aminotransferase, domain 1"/>
    <property type="match status" value="1"/>
</dbReference>
<keyword evidence="11" id="KW-1185">Reference proteome</keyword>
<dbReference type="InterPro" id="IPR015424">
    <property type="entry name" value="PyrdxlP-dep_Trfase"/>
</dbReference>
<dbReference type="OrthoDB" id="9804366at2"/>
<evidence type="ECO:0000256" key="1">
    <source>
        <dbReference type="ARBA" id="ARBA00001933"/>
    </source>
</evidence>
<gene>
    <name evidence="10" type="primary">sufS</name>
    <name evidence="10" type="ORF">ADA01nite_08150</name>
</gene>
<comment type="caution">
    <text evidence="10">The sequence shown here is derived from an EMBL/GenBank/DDBJ whole genome shotgun (WGS) entry which is preliminary data.</text>
</comment>
<dbReference type="SUPFAM" id="SSF53383">
    <property type="entry name" value="PLP-dependent transferases"/>
    <property type="match status" value="1"/>
</dbReference>
<dbReference type="CDD" id="cd06453">
    <property type="entry name" value="SufS_like"/>
    <property type="match status" value="1"/>
</dbReference>
<evidence type="ECO:0000256" key="4">
    <source>
        <dbReference type="ARBA" id="ARBA00022679"/>
    </source>
</evidence>
<dbReference type="Pfam" id="PF00266">
    <property type="entry name" value="Aminotran_5"/>
    <property type="match status" value="1"/>
</dbReference>
<dbReference type="Proteomes" id="UP000321157">
    <property type="component" value="Unassembled WGS sequence"/>
</dbReference>
<dbReference type="PANTHER" id="PTHR43586">
    <property type="entry name" value="CYSTEINE DESULFURASE"/>
    <property type="match status" value="1"/>
</dbReference>
<dbReference type="GO" id="GO:0030170">
    <property type="term" value="F:pyridoxal phosphate binding"/>
    <property type="evidence" value="ECO:0007669"/>
    <property type="project" value="UniProtKB-UniRule"/>
</dbReference>
<dbReference type="EC" id="2.8.1.7" evidence="3 8"/>
<dbReference type="InterPro" id="IPR020578">
    <property type="entry name" value="Aminotrans_V_PyrdxlP_BS"/>
</dbReference>
<dbReference type="InterPro" id="IPR000192">
    <property type="entry name" value="Aminotrans_V_dom"/>
</dbReference>
<keyword evidence="4 8" id="KW-0808">Transferase</keyword>
<keyword evidence="5 8" id="KW-0663">Pyridoxal phosphate</keyword>
<proteinExistence type="inferred from homology"/>
<name>A0A511V368_9BACL</name>
<dbReference type="GO" id="GO:0006534">
    <property type="term" value="P:cysteine metabolic process"/>
    <property type="evidence" value="ECO:0007669"/>
    <property type="project" value="UniProtKB-UniRule"/>
</dbReference>
<accession>A0A511V368</accession>
<protein>
    <recommendedName>
        <fullName evidence="3 8">Cysteine desulfurase</fullName>
        <ecNumber evidence="3 8">2.8.1.7</ecNumber>
    </recommendedName>
</protein>
<evidence type="ECO:0000256" key="6">
    <source>
        <dbReference type="ARBA" id="ARBA00050776"/>
    </source>
</evidence>
<dbReference type="PANTHER" id="PTHR43586:SF8">
    <property type="entry name" value="CYSTEINE DESULFURASE 1, CHLOROPLASTIC"/>
    <property type="match status" value="1"/>
</dbReference>
<evidence type="ECO:0000313" key="11">
    <source>
        <dbReference type="Proteomes" id="UP000321157"/>
    </source>
</evidence>
<reference evidence="10 11" key="1">
    <citation type="submission" date="2019-07" db="EMBL/GenBank/DDBJ databases">
        <title>Whole genome shotgun sequence of Aneurinibacillus danicus NBRC 102444.</title>
        <authorList>
            <person name="Hosoyama A."/>
            <person name="Uohara A."/>
            <person name="Ohji S."/>
            <person name="Ichikawa N."/>
        </authorList>
    </citation>
    <scope>NUCLEOTIDE SEQUENCE [LARGE SCALE GENOMIC DNA]</scope>
    <source>
        <strain evidence="10 11">NBRC 102444</strain>
    </source>
</reference>
<dbReference type="RefSeq" id="WP_146808644.1">
    <property type="nucleotide sequence ID" value="NZ_BJXX01000040.1"/>
</dbReference>
<evidence type="ECO:0000256" key="5">
    <source>
        <dbReference type="ARBA" id="ARBA00022898"/>
    </source>
</evidence>
<dbReference type="PROSITE" id="PS00595">
    <property type="entry name" value="AA_TRANSFER_CLASS_5"/>
    <property type="match status" value="1"/>
</dbReference>
<comment type="cofactor">
    <cofactor evidence="1 7">
        <name>pyridoxal 5'-phosphate</name>
        <dbReference type="ChEBI" id="CHEBI:597326"/>
    </cofactor>
</comment>
<dbReference type="EMBL" id="BJXX01000040">
    <property type="protein sequence ID" value="GEN33355.1"/>
    <property type="molecule type" value="Genomic_DNA"/>
</dbReference>
<dbReference type="Gene3D" id="3.40.640.10">
    <property type="entry name" value="Type I PLP-dependent aspartate aminotransferase-like (Major domain)"/>
    <property type="match status" value="1"/>
</dbReference>
<evidence type="ECO:0000259" key="9">
    <source>
        <dbReference type="Pfam" id="PF00266"/>
    </source>
</evidence>
<evidence type="ECO:0000256" key="2">
    <source>
        <dbReference type="ARBA" id="ARBA00010447"/>
    </source>
</evidence>
<feature type="domain" description="Aminotransferase class V" evidence="9">
    <location>
        <begin position="23"/>
        <end position="391"/>
    </location>
</feature>
<evidence type="ECO:0000256" key="7">
    <source>
        <dbReference type="RuleBase" id="RU004504"/>
    </source>
</evidence>
<evidence type="ECO:0000313" key="10">
    <source>
        <dbReference type="EMBL" id="GEN33355.1"/>
    </source>
</evidence>
<dbReference type="InterPro" id="IPR015422">
    <property type="entry name" value="PyrdxlP-dep_Trfase_small"/>
</dbReference>
<comment type="catalytic activity">
    <reaction evidence="6 8">
        <text>(sulfur carrier)-H + L-cysteine = (sulfur carrier)-SH + L-alanine</text>
        <dbReference type="Rhea" id="RHEA:43892"/>
        <dbReference type="Rhea" id="RHEA-COMP:14737"/>
        <dbReference type="Rhea" id="RHEA-COMP:14739"/>
        <dbReference type="ChEBI" id="CHEBI:29917"/>
        <dbReference type="ChEBI" id="CHEBI:35235"/>
        <dbReference type="ChEBI" id="CHEBI:57972"/>
        <dbReference type="ChEBI" id="CHEBI:64428"/>
        <dbReference type="EC" id="2.8.1.7"/>
    </reaction>
</comment>
<evidence type="ECO:0000256" key="3">
    <source>
        <dbReference type="ARBA" id="ARBA00012239"/>
    </source>
</evidence>
<organism evidence="10 11">
    <name type="scientific">Aneurinibacillus danicus</name>
    <dbReference type="NCBI Taxonomy" id="267746"/>
    <lineage>
        <taxon>Bacteria</taxon>
        <taxon>Bacillati</taxon>
        <taxon>Bacillota</taxon>
        <taxon>Bacilli</taxon>
        <taxon>Bacillales</taxon>
        <taxon>Paenibacillaceae</taxon>
        <taxon>Aneurinibacillus group</taxon>
        <taxon>Aneurinibacillus</taxon>
    </lineage>
</organism>
<evidence type="ECO:0000256" key="8">
    <source>
        <dbReference type="RuleBase" id="RU004506"/>
    </source>
</evidence>
<dbReference type="InterPro" id="IPR010970">
    <property type="entry name" value="Cys_dSase_SufS"/>
</dbReference>
<dbReference type="InterPro" id="IPR015421">
    <property type="entry name" value="PyrdxlP-dep_Trfase_major"/>
</dbReference>
<dbReference type="PIRSF" id="PIRSF005572">
    <property type="entry name" value="NifS"/>
    <property type="match status" value="1"/>
</dbReference>
<comment type="function">
    <text evidence="8">Catalyzes the removal of elemental sulfur and selenium atoms from L-cysteine, L-cystine, L-selenocysteine, and L-selenocystine to produce L-alanine.</text>
</comment>
<dbReference type="GO" id="GO:0031071">
    <property type="term" value="F:cysteine desulfurase activity"/>
    <property type="evidence" value="ECO:0007669"/>
    <property type="project" value="UniProtKB-UniRule"/>
</dbReference>
<dbReference type="AlphaFoldDB" id="A0A511V368"/>
<sequence length="407" mass="45076">MNAKEIRELFPILNQKVNGHPLVYLDSAATSQKPVQVIEAVDRYYREYNSNVHRGVHTLGTLATDGYEGAREKVRTFINAKETAEVIFTRGTTTSLNFVAQGYARNFIGEGDEIVITEVEHHSNFIPWQQIAKLTGATLKFIPLAEDGTITVEAAEQTITPNTKLVAMGYVSNVLGSINPVKEVAQIVHRHGGVMVVDGAQAAPHLKVDVQELDCDFFAFSGHKMAGPTGIGVLYGKRRLLEKMEPVEYGGEMIDFVDLYDSTWKELPWKFEGGTPIIAGAIGLGAAIDFVESIGLDAIRDHERKLVTYAMEQLREIEGLKIYGPEERSGLVTFTMNEAHPHDIATVLDTEGIAIRAGHHCCQPLMKWLKVSSTARASFYLYNTEEDIDALVKALIKTKEYFGNVFS</sequence>
<comment type="similarity">
    <text evidence="2 8">Belongs to the class-V pyridoxal-phosphate-dependent aminotransferase family. Csd subfamily.</text>
</comment>
<dbReference type="NCBIfam" id="TIGR01979">
    <property type="entry name" value="sufS"/>
    <property type="match status" value="1"/>
</dbReference>
<dbReference type="InterPro" id="IPR016454">
    <property type="entry name" value="Cysteine_dSase"/>
</dbReference>